<evidence type="ECO:0000256" key="4">
    <source>
        <dbReference type="ARBA" id="ARBA00023163"/>
    </source>
</evidence>
<dbReference type="AlphaFoldDB" id="A0A0F7KQD5"/>
<gene>
    <name evidence="5" type="primary">blaI</name>
    <name evidence="5" type="ORF">WYH_00272</name>
</gene>
<dbReference type="SUPFAM" id="SSF46785">
    <property type="entry name" value="Winged helix' DNA-binding domain"/>
    <property type="match status" value="1"/>
</dbReference>
<evidence type="ECO:0000313" key="6">
    <source>
        <dbReference type="Proteomes" id="UP000034392"/>
    </source>
</evidence>
<keyword evidence="3" id="KW-0238">DNA-binding</keyword>
<proteinExistence type="inferred from homology"/>
<dbReference type="PATRIC" id="fig|1267766.3.peg.278"/>
<dbReference type="EMBL" id="CP011452">
    <property type="protein sequence ID" value="AKH41336.1"/>
    <property type="molecule type" value="Genomic_DNA"/>
</dbReference>
<sequence>MFTNVVDMTTGVNVREDDVADTRDTGSTNTGSGAERISDAEHAVMEVLWERSPLTAAEVCETVCDARGWSMPTVKTLLSRLVGKGAVATQPDGRRFLYTPVLAREAYVGGESKRLVQRLFGGRAAPLFAHLAESEALSDDDIAEIERLLKELKQ</sequence>
<dbReference type="KEGG" id="aay:WYH_00272"/>
<dbReference type="GO" id="GO:0003677">
    <property type="term" value="F:DNA binding"/>
    <property type="evidence" value="ECO:0007669"/>
    <property type="project" value="UniProtKB-KW"/>
</dbReference>
<evidence type="ECO:0000256" key="2">
    <source>
        <dbReference type="ARBA" id="ARBA00023015"/>
    </source>
</evidence>
<organism evidence="5 6">
    <name type="scientific">Croceibacterium atlanticum</name>
    <dbReference type="NCBI Taxonomy" id="1267766"/>
    <lineage>
        <taxon>Bacteria</taxon>
        <taxon>Pseudomonadati</taxon>
        <taxon>Pseudomonadota</taxon>
        <taxon>Alphaproteobacteria</taxon>
        <taxon>Sphingomonadales</taxon>
        <taxon>Erythrobacteraceae</taxon>
        <taxon>Croceibacterium</taxon>
    </lineage>
</organism>
<dbReference type="Pfam" id="PF03965">
    <property type="entry name" value="Penicillinase_R"/>
    <property type="match status" value="1"/>
</dbReference>
<dbReference type="InterPro" id="IPR036388">
    <property type="entry name" value="WH-like_DNA-bd_sf"/>
</dbReference>
<dbReference type="GO" id="GO:0045892">
    <property type="term" value="P:negative regulation of DNA-templated transcription"/>
    <property type="evidence" value="ECO:0007669"/>
    <property type="project" value="InterPro"/>
</dbReference>
<dbReference type="Proteomes" id="UP000034392">
    <property type="component" value="Chromosome"/>
</dbReference>
<reference evidence="5" key="1">
    <citation type="submission" date="2015-05" db="EMBL/GenBank/DDBJ databases">
        <title>The complete genome of Altererythrobacter atlanticus strain 26DY36.</title>
        <authorList>
            <person name="Wu Y.-H."/>
            <person name="Cheng H."/>
            <person name="Wu X.-W."/>
        </authorList>
    </citation>
    <scope>NUCLEOTIDE SEQUENCE [LARGE SCALE GENOMIC DNA]</scope>
    <source>
        <strain evidence="5">26DY36</strain>
    </source>
</reference>
<name>A0A0F7KQD5_9SPHN</name>
<comment type="similarity">
    <text evidence="1">Belongs to the BlaI transcriptional regulatory family.</text>
</comment>
<keyword evidence="6" id="KW-1185">Reference proteome</keyword>
<dbReference type="InterPro" id="IPR036390">
    <property type="entry name" value="WH_DNA-bd_sf"/>
</dbReference>
<evidence type="ECO:0000313" key="5">
    <source>
        <dbReference type="EMBL" id="AKH41336.1"/>
    </source>
</evidence>
<evidence type="ECO:0000256" key="3">
    <source>
        <dbReference type="ARBA" id="ARBA00023125"/>
    </source>
</evidence>
<keyword evidence="2" id="KW-0805">Transcription regulation</keyword>
<dbReference type="InterPro" id="IPR005650">
    <property type="entry name" value="BlaI_family"/>
</dbReference>
<accession>A0A0F7KQD5</accession>
<dbReference type="Gene3D" id="1.10.10.10">
    <property type="entry name" value="Winged helix-like DNA-binding domain superfamily/Winged helix DNA-binding domain"/>
    <property type="match status" value="1"/>
</dbReference>
<evidence type="ECO:0000256" key="1">
    <source>
        <dbReference type="ARBA" id="ARBA00011046"/>
    </source>
</evidence>
<keyword evidence="4" id="KW-0804">Transcription</keyword>
<dbReference type="STRING" id="1267766.WYH_00272"/>
<protein>
    <submittedName>
        <fullName evidence="5">Penicillinase repressor</fullName>
    </submittedName>
</protein>
<dbReference type="Gene3D" id="1.10.4040.10">
    <property type="entry name" value="Penicillinase repressor domain"/>
    <property type="match status" value="1"/>
</dbReference>